<dbReference type="PRINTS" id="PR00080">
    <property type="entry name" value="SDRFAMILY"/>
</dbReference>
<evidence type="ECO:0000313" key="5">
    <source>
        <dbReference type="Proteomes" id="UP000502996"/>
    </source>
</evidence>
<dbReference type="EMBL" id="CP049257">
    <property type="protein sequence ID" value="QIG45186.1"/>
    <property type="molecule type" value="Genomic_DNA"/>
</dbReference>
<dbReference type="RefSeq" id="WP_165237497.1">
    <property type="nucleotide sequence ID" value="NZ_CP049257.1"/>
</dbReference>
<evidence type="ECO:0000313" key="4">
    <source>
        <dbReference type="EMBL" id="QIG45186.1"/>
    </source>
</evidence>
<dbReference type="PROSITE" id="PS00061">
    <property type="entry name" value="ADH_SHORT"/>
    <property type="match status" value="1"/>
</dbReference>
<dbReference type="PANTHER" id="PTHR44169">
    <property type="entry name" value="NADPH-DEPENDENT 1-ACYLDIHYDROXYACETONE PHOSPHATE REDUCTASE"/>
    <property type="match status" value="1"/>
</dbReference>
<evidence type="ECO:0000256" key="1">
    <source>
        <dbReference type="ARBA" id="ARBA00006484"/>
    </source>
</evidence>
<evidence type="ECO:0000256" key="2">
    <source>
        <dbReference type="ARBA" id="ARBA00023002"/>
    </source>
</evidence>
<keyword evidence="2" id="KW-0560">Oxidoreductase</keyword>
<accession>A0A6G6WJ06</accession>
<dbReference type="AlphaFoldDB" id="A0A6G6WJ06"/>
<dbReference type="InterPro" id="IPR036291">
    <property type="entry name" value="NAD(P)-bd_dom_sf"/>
</dbReference>
<dbReference type="PRINTS" id="PR00081">
    <property type="entry name" value="GDHRDH"/>
</dbReference>
<keyword evidence="5" id="KW-1185">Reference proteome</keyword>
<dbReference type="Pfam" id="PF00106">
    <property type="entry name" value="adh_short"/>
    <property type="match status" value="1"/>
</dbReference>
<evidence type="ECO:0000256" key="3">
    <source>
        <dbReference type="RuleBase" id="RU000363"/>
    </source>
</evidence>
<proteinExistence type="inferred from homology"/>
<dbReference type="SUPFAM" id="SSF51735">
    <property type="entry name" value="NAD(P)-binding Rossmann-fold domains"/>
    <property type="match status" value="1"/>
</dbReference>
<dbReference type="PANTHER" id="PTHR44169:SF6">
    <property type="entry name" value="NADPH-DEPENDENT 1-ACYLDIHYDROXYACETONE PHOSPHATE REDUCTASE"/>
    <property type="match status" value="1"/>
</dbReference>
<comment type="similarity">
    <text evidence="1 3">Belongs to the short-chain dehydrogenases/reductases (SDR) family.</text>
</comment>
<dbReference type="KEGG" id="nano:G5V58_22630"/>
<dbReference type="InterPro" id="IPR020904">
    <property type="entry name" value="Sc_DH/Rdtase_CS"/>
</dbReference>
<dbReference type="NCBIfam" id="NF006119">
    <property type="entry name" value="PRK08264.1-5"/>
    <property type="match status" value="1"/>
</dbReference>
<sequence length="233" mass="23666">MDTKNSVALVTGANRGLGQAIVQELLSRGAAKVYAGARDPRSVDTTDARVVPLRLDVTDPDSVTAAAAAAPDVDLVVNNAGIAETMSVFAADGVEALRRQLETNAVGPLLVTRAFASTLAAHGGGAVVNILSVLSWFTPPSWSSYAVSKAAAWSVTNATRGELKAQGTQVLGVHVGFLDTDMTAHVDSPKIDPAVLAAQVLDAVAAGADELLADELSRGVKAGLSGDVAALNG</sequence>
<gene>
    <name evidence="4" type="ORF">G5V58_22630</name>
</gene>
<dbReference type="Gene3D" id="3.40.50.720">
    <property type="entry name" value="NAD(P)-binding Rossmann-like Domain"/>
    <property type="match status" value="1"/>
</dbReference>
<organism evidence="4 5">
    <name type="scientific">Nocardioides anomalus</name>
    <dbReference type="NCBI Taxonomy" id="2712223"/>
    <lineage>
        <taxon>Bacteria</taxon>
        <taxon>Bacillati</taxon>
        <taxon>Actinomycetota</taxon>
        <taxon>Actinomycetes</taxon>
        <taxon>Propionibacteriales</taxon>
        <taxon>Nocardioidaceae</taxon>
        <taxon>Nocardioides</taxon>
    </lineage>
</organism>
<name>A0A6G6WJ06_9ACTN</name>
<reference evidence="4 5" key="1">
    <citation type="submission" date="2020-02" db="EMBL/GenBank/DDBJ databases">
        <title>Full genome sequence of Nocardioides sp. R-3366.</title>
        <authorList>
            <person name="Im W.-T."/>
        </authorList>
    </citation>
    <scope>NUCLEOTIDE SEQUENCE [LARGE SCALE GENOMIC DNA]</scope>
    <source>
        <strain evidence="4 5">R-3366</strain>
    </source>
</reference>
<dbReference type="GO" id="GO:0016491">
    <property type="term" value="F:oxidoreductase activity"/>
    <property type="evidence" value="ECO:0007669"/>
    <property type="project" value="UniProtKB-KW"/>
</dbReference>
<dbReference type="InterPro" id="IPR002347">
    <property type="entry name" value="SDR_fam"/>
</dbReference>
<dbReference type="Proteomes" id="UP000502996">
    <property type="component" value="Chromosome"/>
</dbReference>
<protein>
    <submittedName>
        <fullName evidence="4">SDR family oxidoreductase</fullName>
    </submittedName>
</protein>